<evidence type="ECO:0000313" key="1">
    <source>
        <dbReference type="EMBL" id="MET1257344.1"/>
    </source>
</evidence>
<organism evidence="1 2">
    <name type="scientific">Aliikangiella maris</name>
    <dbReference type="NCBI Taxonomy" id="3162458"/>
    <lineage>
        <taxon>Bacteria</taxon>
        <taxon>Pseudomonadati</taxon>
        <taxon>Pseudomonadota</taxon>
        <taxon>Gammaproteobacteria</taxon>
        <taxon>Oceanospirillales</taxon>
        <taxon>Pleioneaceae</taxon>
        <taxon>Aliikangiella</taxon>
    </lineage>
</organism>
<keyword evidence="2" id="KW-1185">Reference proteome</keyword>
<dbReference type="RefSeq" id="WP_353897928.1">
    <property type="nucleotide sequence ID" value="NZ_JBEVCJ010000049.1"/>
</dbReference>
<evidence type="ECO:0000313" key="2">
    <source>
        <dbReference type="Proteomes" id="UP001548189"/>
    </source>
</evidence>
<name>A0ABV2BZK0_9GAMM</name>
<protein>
    <submittedName>
        <fullName evidence="1">Uncharacterized protein</fullName>
    </submittedName>
</protein>
<proteinExistence type="predicted"/>
<dbReference type="Proteomes" id="UP001548189">
    <property type="component" value="Unassembled WGS sequence"/>
</dbReference>
<accession>A0ABV2BZK0</accession>
<dbReference type="EMBL" id="JBEVCJ010000049">
    <property type="protein sequence ID" value="MET1257344.1"/>
    <property type="molecule type" value="Genomic_DNA"/>
</dbReference>
<comment type="caution">
    <text evidence="1">The sequence shown here is derived from an EMBL/GenBank/DDBJ whole genome shotgun (WGS) entry which is preliminary data.</text>
</comment>
<gene>
    <name evidence="1" type="ORF">ABVT43_19555</name>
</gene>
<sequence>MYQVNQLAEVCLISDTLVQQVVAKANNHKTKEQKLLMQQDLSRQDQYCGYFWPKESGWYHITAKDREFQSWIYVEEQASWPAIQQQEKIRATLAKQASYIPE</sequence>
<reference evidence="1 2" key="1">
    <citation type="submission" date="2024-06" db="EMBL/GenBank/DDBJ databases">
        <authorList>
            <person name="Li F."/>
        </authorList>
    </citation>
    <scope>NUCLEOTIDE SEQUENCE [LARGE SCALE GENOMIC DNA]</scope>
    <source>
        <strain evidence="1 2">GXAS 311</strain>
    </source>
</reference>